<keyword evidence="2" id="KW-1185">Reference proteome</keyword>
<gene>
    <name evidence="1" type="ORF">Amon02_000789800</name>
</gene>
<accession>A0ACB5TCW2</accession>
<dbReference type="Proteomes" id="UP001165064">
    <property type="component" value="Unassembled WGS sequence"/>
</dbReference>
<evidence type="ECO:0000313" key="2">
    <source>
        <dbReference type="Proteomes" id="UP001165064"/>
    </source>
</evidence>
<proteinExistence type="predicted"/>
<dbReference type="EMBL" id="BSXS01006776">
    <property type="protein sequence ID" value="GME86201.1"/>
    <property type="molecule type" value="Genomic_DNA"/>
</dbReference>
<evidence type="ECO:0000313" key="1">
    <source>
        <dbReference type="EMBL" id="GME86201.1"/>
    </source>
</evidence>
<reference evidence="1" key="1">
    <citation type="submission" date="2023-04" db="EMBL/GenBank/DDBJ databases">
        <title>Ambrosiozyma monospora NBRC 10751.</title>
        <authorList>
            <person name="Ichikawa N."/>
            <person name="Sato H."/>
            <person name="Tonouchi N."/>
        </authorList>
    </citation>
    <scope>NUCLEOTIDE SEQUENCE</scope>
    <source>
        <strain evidence="1">NBRC 10751</strain>
    </source>
</reference>
<protein>
    <submittedName>
        <fullName evidence="1">Unnamed protein product</fullName>
    </submittedName>
</protein>
<comment type="caution">
    <text evidence="1">The sequence shown here is derived from an EMBL/GenBank/DDBJ whole genome shotgun (WGS) entry which is preliminary data.</text>
</comment>
<sequence>MGGLLGGAALGTMGGLMLGSAFDGPDVVVENNDYGNDYNDYGGGDDFGGGDFEYRVLVLTLIAGWQIIQDHDIKLFLSVAESFCSLSALLNKDVKPLKCGP</sequence>
<organism evidence="1 2">
    <name type="scientific">Ambrosiozyma monospora</name>
    <name type="common">Yeast</name>
    <name type="synonym">Endomycopsis monosporus</name>
    <dbReference type="NCBI Taxonomy" id="43982"/>
    <lineage>
        <taxon>Eukaryota</taxon>
        <taxon>Fungi</taxon>
        <taxon>Dikarya</taxon>
        <taxon>Ascomycota</taxon>
        <taxon>Saccharomycotina</taxon>
        <taxon>Pichiomycetes</taxon>
        <taxon>Pichiales</taxon>
        <taxon>Pichiaceae</taxon>
        <taxon>Ambrosiozyma</taxon>
    </lineage>
</organism>
<name>A0ACB5TCW2_AMBMO</name>